<dbReference type="GO" id="GO:0016020">
    <property type="term" value="C:membrane"/>
    <property type="evidence" value="ECO:0007669"/>
    <property type="project" value="UniProtKB-SubCell"/>
</dbReference>
<protein>
    <submittedName>
        <fullName evidence="7">Uncharacterized protein</fullName>
    </submittedName>
</protein>
<evidence type="ECO:0000313" key="7">
    <source>
        <dbReference type="EMBL" id="KAG2990451.1"/>
    </source>
</evidence>
<evidence type="ECO:0000256" key="3">
    <source>
        <dbReference type="ARBA" id="ARBA00022741"/>
    </source>
</evidence>
<name>A0A8T1GGW3_9STRA</name>
<keyword evidence="4" id="KW-0067">ATP-binding</keyword>
<dbReference type="InterPro" id="IPR006544">
    <property type="entry name" value="P-type_TPase_V"/>
</dbReference>
<keyword evidence="3" id="KW-0547">Nucleotide-binding</keyword>
<dbReference type="GO" id="GO:0005524">
    <property type="term" value="F:ATP binding"/>
    <property type="evidence" value="ECO:0007669"/>
    <property type="project" value="UniProtKB-KW"/>
</dbReference>
<evidence type="ECO:0000256" key="2">
    <source>
        <dbReference type="ARBA" id="ARBA00022723"/>
    </source>
</evidence>
<dbReference type="GO" id="GO:0046872">
    <property type="term" value="F:metal ion binding"/>
    <property type="evidence" value="ECO:0007669"/>
    <property type="project" value="UniProtKB-KW"/>
</dbReference>
<keyword evidence="2" id="KW-0479">Metal-binding</keyword>
<feature type="non-terminal residue" evidence="7">
    <location>
        <position position="1"/>
    </location>
</feature>
<organism evidence="7 8">
    <name type="scientific">Phytophthora cactorum</name>
    <dbReference type="NCBI Taxonomy" id="29920"/>
    <lineage>
        <taxon>Eukaryota</taxon>
        <taxon>Sar</taxon>
        <taxon>Stramenopiles</taxon>
        <taxon>Oomycota</taxon>
        <taxon>Peronosporomycetes</taxon>
        <taxon>Peronosporales</taxon>
        <taxon>Peronosporaceae</taxon>
        <taxon>Phytophthora</taxon>
    </lineage>
</organism>
<proteinExistence type="predicted"/>
<dbReference type="EMBL" id="RCML01000117">
    <property type="protein sequence ID" value="KAG2990451.1"/>
    <property type="molecule type" value="Genomic_DNA"/>
</dbReference>
<dbReference type="VEuPathDB" id="FungiDB:PC110_g14632"/>
<evidence type="ECO:0000256" key="6">
    <source>
        <dbReference type="ARBA" id="ARBA00022967"/>
    </source>
</evidence>
<keyword evidence="6" id="KW-1278">Translocase</keyword>
<comment type="caution">
    <text evidence="7">The sequence shown here is derived from an EMBL/GenBank/DDBJ whole genome shotgun (WGS) entry which is preliminary data.</text>
</comment>
<reference evidence="7" key="1">
    <citation type="submission" date="2018-10" db="EMBL/GenBank/DDBJ databases">
        <title>Effector identification in a new, highly contiguous assembly of the strawberry crown rot pathogen Phytophthora cactorum.</title>
        <authorList>
            <person name="Armitage A.D."/>
            <person name="Nellist C.F."/>
            <person name="Bates H."/>
            <person name="Vickerstaff R.J."/>
            <person name="Harrison R.J."/>
        </authorList>
    </citation>
    <scope>NUCLEOTIDE SEQUENCE</scope>
    <source>
        <strain evidence="7">P415</strain>
    </source>
</reference>
<dbReference type="PANTHER" id="PTHR45630:SF11">
    <property type="entry name" value="CATION-TRANSPORTING P-TYPE ATPASE N-TERMINAL DOMAIN-CONTAINING PROTEIN"/>
    <property type="match status" value="1"/>
</dbReference>
<keyword evidence="5" id="KW-0460">Magnesium</keyword>
<accession>A0A8T1GGW3</accession>
<comment type="subcellular location">
    <subcellularLocation>
        <location evidence="1">Membrane</location>
        <topology evidence="1">Multi-pass membrane protein</topology>
    </subcellularLocation>
</comment>
<dbReference type="PANTHER" id="PTHR45630">
    <property type="entry name" value="CATION-TRANSPORTING ATPASE-RELATED"/>
    <property type="match status" value="1"/>
</dbReference>
<evidence type="ECO:0000256" key="5">
    <source>
        <dbReference type="ARBA" id="ARBA00022842"/>
    </source>
</evidence>
<dbReference type="AlphaFoldDB" id="A0A8T1GGW3"/>
<sequence>RFAHCGVALSDAEASVVSPFTSKSKTIQSVVDLCREGRCSVATSFVSVKFLIVYGLIGSVMWGF</sequence>
<dbReference type="Proteomes" id="UP000697107">
    <property type="component" value="Unassembled WGS sequence"/>
</dbReference>
<gene>
    <name evidence="7" type="ORF">PC118_g5592</name>
</gene>
<evidence type="ECO:0000256" key="1">
    <source>
        <dbReference type="ARBA" id="ARBA00004141"/>
    </source>
</evidence>
<evidence type="ECO:0000256" key="4">
    <source>
        <dbReference type="ARBA" id="ARBA00022840"/>
    </source>
</evidence>
<dbReference type="GO" id="GO:0140358">
    <property type="term" value="F:P-type transmembrane transporter activity"/>
    <property type="evidence" value="ECO:0007669"/>
    <property type="project" value="InterPro"/>
</dbReference>
<evidence type="ECO:0000313" key="8">
    <source>
        <dbReference type="Proteomes" id="UP000697107"/>
    </source>
</evidence>
<dbReference type="GO" id="GO:0019829">
    <property type="term" value="F:ATPase-coupled monoatomic cation transmembrane transporter activity"/>
    <property type="evidence" value="ECO:0007669"/>
    <property type="project" value="TreeGrafter"/>
</dbReference>